<dbReference type="PROSITE" id="PS51257">
    <property type="entry name" value="PROKAR_LIPOPROTEIN"/>
    <property type="match status" value="1"/>
</dbReference>
<evidence type="ECO:0000313" key="3">
    <source>
        <dbReference type="EMBL" id="SDO78950.1"/>
    </source>
</evidence>
<dbReference type="EMBL" id="FNJN01000002">
    <property type="protein sequence ID" value="SDO78950.1"/>
    <property type="molecule type" value="Genomic_DNA"/>
</dbReference>
<dbReference type="RefSeq" id="WP_256335534.1">
    <property type="nucleotide sequence ID" value="NZ_FNJN01000002.1"/>
</dbReference>
<name>A0A1H0MFN8_MICTS</name>
<evidence type="ECO:0000313" key="4">
    <source>
        <dbReference type="Proteomes" id="UP000186456"/>
    </source>
</evidence>
<accession>A0A1H0MFN8</accession>
<gene>
    <name evidence="3" type="ORF">SAMN04487788_0915</name>
</gene>
<dbReference type="AlphaFoldDB" id="A0A1H0MFN8"/>
<dbReference type="Gene3D" id="3.40.50.2300">
    <property type="match status" value="1"/>
</dbReference>
<evidence type="ECO:0000256" key="1">
    <source>
        <dbReference type="SAM" id="MobiDB-lite"/>
    </source>
</evidence>
<keyword evidence="2" id="KW-0732">Signal</keyword>
<proteinExistence type="predicted"/>
<evidence type="ECO:0008006" key="5">
    <source>
        <dbReference type="Google" id="ProtNLM"/>
    </source>
</evidence>
<reference evidence="3 4" key="1">
    <citation type="submission" date="2016-10" db="EMBL/GenBank/DDBJ databases">
        <authorList>
            <person name="de Groot N.N."/>
        </authorList>
    </citation>
    <scope>NUCLEOTIDE SEQUENCE [LARGE SCALE GENOMIC DNA]</scope>
    <source>
        <strain evidence="3 4">StLB037</strain>
    </source>
</reference>
<dbReference type="Proteomes" id="UP000186456">
    <property type="component" value="Unassembled WGS sequence"/>
</dbReference>
<evidence type="ECO:0000256" key="2">
    <source>
        <dbReference type="SAM" id="SignalP"/>
    </source>
</evidence>
<protein>
    <recommendedName>
        <fullName evidence="5">BMP family ABC transporter substrate-binding protein</fullName>
    </recommendedName>
</protein>
<feature type="region of interest" description="Disordered" evidence="1">
    <location>
        <begin position="44"/>
        <end position="64"/>
    </location>
</feature>
<feature type="signal peptide" evidence="2">
    <location>
        <begin position="1"/>
        <end position="22"/>
    </location>
</feature>
<organism evidence="3 4">
    <name type="scientific">Microbacterium testaceum (strain StLB037)</name>
    <dbReference type="NCBI Taxonomy" id="979556"/>
    <lineage>
        <taxon>Bacteria</taxon>
        <taxon>Bacillati</taxon>
        <taxon>Actinomycetota</taxon>
        <taxon>Actinomycetes</taxon>
        <taxon>Micrococcales</taxon>
        <taxon>Microbacteriaceae</taxon>
        <taxon>Microbacterium</taxon>
    </lineage>
</organism>
<sequence length="218" mass="22114">MKRRVLAAVSAAAMVAVLAGCASDEGWSAMRPAPAAVGSPAPGFAPATAPAPESTHTPAPGSWNGVSAPAGYRVALLTVGDDAPTATLVAAVRDWAEETHADLRVVHADDDMIDGAVRAMELNPDLIISAGDALVDPLATVTANHLDRQFLIVGAELAEPTENVTAADWTGAAYRGEGLGTAAAYDPSTFTPERAGAAVRAGVAAVLTGLRGIVLWID</sequence>
<feature type="chain" id="PRO_5039494945" description="BMP family ABC transporter substrate-binding protein" evidence="2">
    <location>
        <begin position="23"/>
        <end position="218"/>
    </location>
</feature>